<dbReference type="EMBL" id="CP100355">
    <property type="protein sequence ID" value="UTF52784.1"/>
    <property type="molecule type" value="Genomic_DNA"/>
</dbReference>
<dbReference type="Proteomes" id="UP001056855">
    <property type="component" value="Chromosome"/>
</dbReference>
<sequence>MNDAAEADVMSSGRALLTDRERDILAGDANVKDNYRYKVESTARQRVRDLKKDVDVLRENYPEIFKEIERAVCENVE</sequence>
<dbReference type="KEGG" id="sawl:NGM29_13455"/>
<proteinExistence type="predicted"/>
<dbReference type="AlphaFoldDB" id="A0A9E7N6U2"/>
<accession>A0A9E7N6U2</accession>
<dbReference type="GeneID" id="73291071"/>
<keyword evidence="2" id="KW-1185">Reference proteome</keyword>
<evidence type="ECO:0000313" key="2">
    <source>
        <dbReference type="Proteomes" id="UP001056855"/>
    </source>
</evidence>
<organism evidence="1 2">
    <name type="scientific">Natronosalvus rutilus</name>
    <dbReference type="NCBI Taxonomy" id="2953753"/>
    <lineage>
        <taxon>Archaea</taxon>
        <taxon>Methanobacteriati</taxon>
        <taxon>Methanobacteriota</taxon>
        <taxon>Stenosarchaea group</taxon>
        <taxon>Halobacteria</taxon>
        <taxon>Halobacteriales</taxon>
        <taxon>Natrialbaceae</taxon>
        <taxon>Natronosalvus</taxon>
    </lineage>
</organism>
<name>A0A9E7N6U2_9EURY</name>
<dbReference type="RefSeq" id="WP_254156839.1">
    <property type="nucleotide sequence ID" value="NZ_CP100355.1"/>
</dbReference>
<evidence type="ECO:0000313" key="1">
    <source>
        <dbReference type="EMBL" id="UTF52784.1"/>
    </source>
</evidence>
<protein>
    <submittedName>
        <fullName evidence="1">Uncharacterized protein</fullName>
    </submittedName>
</protein>
<reference evidence="1" key="1">
    <citation type="submission" date="2022-06" db="EMBL/GenBank/DDBJ databases">
        <title>Diverse halophilic archaea isolated from saline environments.</title>
        <authorList>
            <person name="Cui H.-L."/>
        </authorList>
    </citation>
    <scope>NUCLEOTIDE SEQUENCE</scope>
    <source>
        <strain evidence="1">WLHS1</strain>
    </source>
</reference>
<gene>
    <name evidence="1" type="ORF">NGM29_13455</name>
</gene>